<gene>
    <name evidence="7" type="ORF">DPM19_13760</name>
</gene>
<name>A0A365H951_9ACTN</name>
<keyword evidence="3 6" id="KW-0812">Transmembrane</keyword>
<evidence type="ECO:0000313" key="8">
    <source>
        <dbReference type="Proteomes" id="UP000251891"/>
    </source>
</evidence>
<keyword evidence="8" id="KW-1185">Reference proteome</keyword>
<feature type="transmembrane region" description="Helical" evidence="6">
    <location>
        <begin position="75"/>
        <end position="96"/>
    </location>
</feature>
<dbReference type="GO" id="GO:0015171">
    <property type="term" value="F:amino acid transmembrane transporter activity"/>
    <property type="evidence" value="ECO:0007669"/>
    <property type="project" value="TreeGrafter"/>
</dbReference>
<dbReference type="OrthoDB" id="5185770at2"/>
<feature type="transmembrane region" description="Helical" evidence="6">
    <location>
        <begin position="152"/>
        <end position="177"/>
    </location>
</feature>
<dbReference type="RefSeq" id="WP_111867123.1">
    <property type="nucleotide sequence ID" value="NZ_QLYX01000005.1"/>
</dbReference>
<keyword evidence="5 6" id="KW-0472">Membrane</keyword>
<comment type="caution">
    <text evidence="7">The sequence shown here is derived from an EMBL/GenBank/DDBJ whole genome shotgun (WGS) entry which is preliminary data.</text>
</comment>
<evidence type="ECO:0000256" key="2">
    <source>
        <dbReference type="ARBA" id="ARBA00022475"/>
    </source>
</evidence>
<dbReference type="PIRSF" id="PIRSF006324">
    <property type="entry name" value="LeuE"/>
    <property type="match status" value="1"/>
</dbReference>
<dbReference type="InterPro" id="IPR001123">
    <property type="entry name" value="LeuE-type"/>
</dbReference>
<reference evidence="7 8" key="1">
    <citation type="submission" date="2018-06" db="EMBL/GenBank/DDBJ databases">
        <title>Actinomadura craniellae sp. nov. isolated from marine sponge Craniella sp.</title>
        <authorList>
            <person name="Li L."/>
            <person name="Xu Q.H."/>
            <person name="Lin H.W."/>
            <person name="Lu Y.H."/>
        </authorList>
    </citation>
    <scope>NUCLEOTIDE SEQUENCE [LARGE SCALE GENOMIC DNA]</scope>
    <source>
        <strain evidence="7 8">LHW63021</strain>
    </source>
</reference>
<evidence type="ECO:0000256" key="6">
    <source>
        <dbReference type="SAM" id="Phobius"/>
    </source>
</evidence>
<proteinExistence type="predicted"/>
<evidence type="ECO:0000256" key="3">
    <source>
        <dbReference type="ARBA" id="ARBA00022692"/>
    </source>
</evidence>
<comment type="subcellular location">
    <subcellularLocation>
        <location evidence="1">Cell membrane</location>
        <topology evidence="1">Multi-pass membrane protein</topology>
    </subcellularLocation>
</comment>
<keyword evidence="2" id="KW-1003">Cell membrane</keyword>
<protein>
    <submittedName>
        <fullName evidence="7">LysE family translocator</fullName>
    </submittedName>
</protein>
<accession>A0A365H951</accession>
<dbReference type="AlphaFoldDB" id="A0A365H951"/>
<evidence type="ECO:0000313" key="7">
    <source>
        <dbReference type="EMBL" id="RAY14793.1"/>
    </source>
</evidence>
<dbReference type="EMBL" id="QLYX01000005">
    <property type="protein sequence ID" value="RAY14793.1"/>
    <property type="molecule type" value="Genomic_DNA"/>
</dbReference>
<evidence type="ECO:0000256" key="4">
    <source>
        <dbReference type="ARBA" id="ARBA00022989"/>
    </source>
</evidence>
<dbReference type="Proteomes" id="UP000251891">
    <property type="component" value="Unassembled WGS sequence"/>
</dbReference>
<sequence>MVDGVQLLAFAGVFQLGVMAPGPDFAVMVRNSALSGRTVGMATAFGIASGVFVWAMAAALGVAALLAASATAYTVVKLVGAGYLLYLGARAVLAAVRGGGPAPRADEPERGRTLWAGFRQGLLCNALNPKAAVFFVALMPQFLPASSGLADVLLLSLVAVALAALWFVLVANVVGALRRFFARPAVRRRLDAITGFLLVGLGLKLVVDR</sequence>
<dbReference type="PANTHER" id="PTHR30086">
    <property type="entry name" value="ARGININE EXPORTER PROTEIN ARGO"/>
    <property type="match status" value="1"/>
</dbReference>
<dbReference type="Pfam" id="PF01810">
    <property type="entry name" value="LysE"/>
    <property type="match status" value="1"/>
</dbReference>
<dbReference type="PANTHER" id="PTHR30086:SF20">
    <property type="entry name" value="ARGININE EXPORTER PROTEIN ARGO-RELATED"/>
    <property type="match status" value="1"/>
</dbReference>
<evidence type="ECO:0000256" key="1">
    <source>
        <dbReference type="ARBA" id="ARBA00004651"/>
    </source>
</evidence>
<evidence type="ECO:0000256" key="5">
    <source>
        <dbReference type="ARBA" id="ARBA00023136"/>
    </source>
</evidence>
<feature type="transmembrane region" description="Helical" evidence="6">
    <location>
        <begin position="42"/>
        <end position="68"/>
    </location>
</feature>
<keyword evidence="4 6" id="KW-1133">Transmembrane helix</keyword>
<dbReference type="GO" id="GO:0005886">
    <property type="term" value="C:plasma membrane"/>
    <property type="evidence" value="ECO:0007669"/>
    <property type="project" value="UniProtKB-SubCell"/>
</dbReference>
<organism evidence="7 8">
    <name type="scientific">Actinomadura craniellae</name>
    <dbReference type="NCBI Taxonomy" id="2231787"/>
    <lineage>
        <taxon>Bacteria</taxon>
        <taxon>Bacillati</taxon>
        <taxon>Actinomycetota</taxon>
        <taxon>Actinomycetes</taxon>
        <taxon>Streptosporangiales</taxon>
        <taxon>Thermomonosporaceae</taxon>
        <taxon>Actinomadura</taxon>
    </lineage>
</organism>